<sequence length="390" mass="44885">MIRILLFLYLVQFGLVGYAQKKKFILNGEVIGEQKFKNAFLFDNNYNQIGKRRIIEGFFSFTGEYFSEQPDEFGEIGLGTLLLSNLDTVLNEESLFPSKPFVRMLIMEPNINVPYISSKNKFLVTGGKLNEVQNLFYENDYLYKNKTDSAFTSIDVKLKNDVLNKQEKKKIKRQLFSEQKALEFYLIEKNKDSRVAMFNFNDFTSIPIVPIEKCFTLYHSFPDSLKKSKYGSHTLSLMEDLAEQMKPSLKTANRMPFFTLVNTENKVLNSKDLLNKYTLIDFWASWCNPCRAEAPNLKLAYQKYHKKGFNIISISIDAEKDKLKWLTAIKVDKIEDFINLFNPGAASGIGKELNINAIPANYLIDSKGNVVGLNLRGSDLENRLAQLFKE</sequence>
<evidence type="ECO:0000256" key="4">
    <source>
        <dbReference type="ARBA" id="ARBA00023284"/>
    </source>
</evidence>
<name>A0A317EMJ9_9SPHI</name>
<accession>A0A317EMJ9</accession>
<dbReference type="RefSeq" id="WP_109927069.1">
    <property type="nucleotide sequence ID" value="NZ_QGNZ01000004.1"/>
</dbReference>
<dbReference type="PANTHER" id="PTHR42852">
    <property type="entry name" value="THIOL:DISULFIDE INTERCHANGE PROTEIN DSBE"/>
    <property type="match status" value="1"/>
</dbReference>
<dbReference type="InterPro" id="IPR000866">
    <property type="entry name" value="AhpC/TSA"/>
</dbReference>
<dbReference type="SUPFAM" id="SSF52833">
    <property type="entry name" value="Thioredoxin-like"/>
    <property type="match status" value="1"/>
</dbReference>
<dbReference type="Gene3D" id="3.40.30.10">
    <property type="entry name" value="Glutaredoxin"/>
    <property type="match status" value="1"/>
</dbReference>
<feature type="domain" description="Thioredoxin" evidence="5">
    <location>
        <begin position="249"/>
        <end position="390"/>
    </location>
</feature>
<organism evidence="6 7">
    <name type="scientific">Pedobacter yonginense</name>
    <dbReference type="NCBI Taxonomy" id="651869"/>
    <lineage>
        <taxon>Bacteria</taxon>
        <taxon>Pseudomonadati</taxon>
        <taxon>Bacteroidota</taxon>
        <taxon>Sphingobacteriia</taxon>
        <taxon>Sphingobacteriales</taxon>
        <taxon>Sphingobacteriaceae</taxon>
        <taxon>Pedobacter</taxon>
    </lineage>
</organism>
<dbReference type="InterPro" id="IPR050553">
    <property type="entry name" value="Thioredoxin_ResA/DsbE_sf"/>
</dbReference>
<evidence type="ECO:0000256" key="2">
    <source>
        <dbReference type="ARBA" id="ARBA00022748"/>
    </source>
</evidence>
<keyword evidence="7" id="KW-1185">Reference proteome</keyword>
<evidence type="ECO:0000256" key="1">
    <source>
        <dbReference type="ARBA" id="ARBA00004196"/>
    </source>
</evidence>
<reference evidence="6 7" key="1">
    <citation type="submission" date="2018-05" db="EMBL/GenBank/DDBJ databases">
        <title>Pedobacter paludis sp. nov., isolated from wetland soil.</title>
        <authorList>
            <person name="Zhang Y."/>
            <person name="Wang G."/>
        </authorList>
    </citation>
    <scope>NUCLEOTIDE SEQUENCE [LARGE SCALE GENOMIC DNA]</scope>
    <source>
        <strain evidence="6 7">KCTC22721</strain>
    </source>
</reference>
<evidence type="ECO:0000313" key="6">
    <source>
        <dbReference type="EMBL" id="PWS26506.1"/>
    </source>
</evidence>
<dbReference type="PANTHER" id="PTHR42852:SF6">
    <property type="entry name" value="THIOL:DISULFIDE INTERCHANGE PROTEIN DSBE"/>
    <property type="match status" value="1"/>
</dbReference>
<dbReference type="AlphaFoldDB" id="A0A317EMJ9"/>
<dbReference type="Proteomes" id="UP000245379">
    <property type="component" value="Unassembled WGS sequence"/>
</dbReference>
<dbReference type="PROSITE" id="PS51352">
    <property type="entry name" value="THIOREDOXIN_2"/>
    <property type="match status" value="1"/>
</dbReference>
<comment type="subcellular location">
    <subcellularLocation>
        <location evidence="1">Cell envelope</location>
    </subcellularLocation>
</comment>
<evidence type="ECO:0000259" key="5">
    <source>
        <dbReference type="PROSITE" id="PS51352"/>
    </source>
</evidence>
<evidence type="ECO:0000313" key="7">
    <source>
        <dbReference type="Proteomes" id="UP000245379"/>
    </source>
</evidence>
<comment type="caution">
    <text evidence="6">The sequence shown here is derived from an EMBL/GenBank/DDBJ whole genome shotgun (WGS) entry which is preliminary data.</text>
</comment>
<dbReference type="EMBL" id="QGNZ01000004">
    <property type="protein sequence ID" value="PWS26506.1"/>
    <property type="molecule type" value="Genomic_DNA"/>
</dbReference>
<dbReference type="InterPro" id="IPR013766">
    <property type="entry name" value="Thioredoxin_domain"/>
</dbReference>
<dbReference type="CDD" id="cd02966">
    <property type="entry name" value="TlpA_like_family"/>
    <property type="match status" value="1"/>
</dbReference>
<keyword evidence="4" id="KW-0676">Redox-active center</keyword>
<dbReference type="OrthoDB" id="743079at2"/>
<dbReference type="Pfam" id="PF00578">
    <property type="entry name" value="AhpC-TSA"/>
    <property type="match status" value="1"/>
</dbReference>
<keyword evidence="3" id="KW-1015">Disulfide bond</keyword>
<protein>
    <recommendedName>
        <fullName evidence="5">Thioredoxin domain-containing protein</fullName>
    </recommendedName>
</protein>
<evidence type="ECO:0000256" key="3">
    <source>
        <dbReference type="ARBA" id="ARBA00023157"/>
    </source>
</evidence>
<dbReference type="GO" id="GO:0017004">
    <property type="term" value="P:cytochrome complex assembly"/>
    <property type="evidence" value="ECO:0007669"/>
    <property type="project" value="UniProtKB-KW"/>
</dbReference>
<dbReference type="InterPro" id="IPR036249">
    <property type="entry name" value="Thioredoxin-like_sf"/>
</dbReference>
<proteinExistence type="predicted"/>
<keyword evidence="2" id="KW-0201">Cytochrome c-type biogenesis</keyword>
<dbReference type="GO" id="GO:0030313">
    <property type="term" value="C:cell envelope"/>
    <property type="evidence" value="ECO:0007669"/>
    <property type="project" value="UniProtKB-SubCell"/>
</dbReference>
<gene>
    <name evidence="6" type="ORF">DHW03_17155</name>
</gene>